<dbReference type="AlphaFoldDB" id="A0A377DI75"/>
<evidence type="ECO:0000259" key="3">
    <source>
        <dbReference type="Pfam" id="PF03709"/>
    </source>
</evidence>
<dbReference type="InterPro" id="IPR027464">
    <property type="entry name" value="Ornithine_deCO2ase_N"/>
</dbReference>
<dbReference type="GO" id="GO:0004586">
    <property type="term" value="F:ornithine decarboxylase activity"/>
    <property type="evidence" value="ECO:0007669"/>
    <property type="project" value="UniProtKB-EC"/>
</dbReference>
<accession>A0A377DI75</accession>
<name>A0A377DI75_ECOLX</name>
<dbReference type="InterPro" id="IPR011193">
    <property type="entry name" value="Orn/lys/arg_de-COase"/>
</dbReference>
<dbReference type="InterPro" id="IPR015421">
    <property type="entry name" value="PyrdxlP-dep_Trfase_major"/>
</dbReference>
<feature type="domain" description="Orn/Lys/Arg decarboxylase N-terminal" evidence="3">
    <location>
        <begin position="4"/>
        <end position="103"/>
    </location>
</feature>
<dbReference type="InterPro" id="IPR000310">
    <property type="entry name" value="Orn/Lys/Arg_deCO2ase_major_dom"/>
</dbReference>
<gene>
    <name evidence="4" type="primary">odcI</name>
    <name evidence="4" type="ORF">NCTC7922_06596</name>
</gene>
<evidence type="ECO:0000313" key="4">
    <source>
        <dbReference type="EMBL" id="STM20762.1"/>
    </source>
</evidence>
<dbReference type="InterPro" id="IPR011006">
    <property type="entry name" value="CheY-like_superfamily"/>
</dbReference>
<dbReference type="GO" id="GO:0006520">
    <property type="term" value="P:amino acid metabolic process"/>
    <property type="evidence" value="ECO:0007669"/>
    <property type="project" value="InterPro"/>
</dbReference>
<dbReference type="Gene3D" id="3.40.640.10">
    <property type="entry name" value="Type I PLP-dependent aspartate aminotransferase-like (Major domain)"/>
    <property type="match status" value="1"/>
</dbReference>
<proteinExistence type="predicted"/>
<evidence type="ECO:0000259" key="2">
    <source>
        <dbReference type="Pfam" id="PF01276"/>
    </source>
</evidence>
<organism evidence="4 5">
    <name type="scientific">Escherichia coli</name>
    <dbReference type="NCBI Taxonomy" id="562"/>
    <lineage>
        <taxon>Bacteria</taxon>
        <taxon>Pseudomonadati</taxon>
        <taxon>Pseudomonadota</taxon>
        <taxon>Gammaproteobacteria</taxon>
        <taxon>Enterobacterales</taxon>
        <taxon>Enterobacteriaceae</taxon>
        <taxon>Escherichia</taxon>
    </lineage>
</organism>
<evidence type="ECO:0000256" key="1">
    <source>
        <dbReference type="ARBA" id="ARBA00001933"/>
    </source>
</evidence>
<keyword evidence="4" id="KW-0456">Lyase</keyword>
<dbReference type="FunFam" id="3.40.50.220:FF:000001">
    <property type="entry name" value="Ornithine decarboxylase SpeF"/>
    <property type="match status" value="1"/>
</dbReference>
<dbReference type="Pfam" id="PF03709">
    <property type="entry name" value="OKR_DC_1_N"/>
    <property type="match status" value="1"/>
</dbReference>
<dbReference type="EMBL" id="UGFC01000006">
    <property type="protein sequence ID" value="STM20762.1"/>
    <property type="molecule type" value="Genomic_DNA"/>
</dbReference>
<dbReference type="EC" id="4.1.1.17" evidence="4"/>
<dbReference type="Pfam" id="PF01276">
    <property type="entry name" value="OKR_DC_1"/>
    <property type="match status" value="1"/>
</dbReference>
<feature type="domain" description="Orn/Lys/Arg decarboxylases family 1 pyridoxal-P attachment site" evidence="2">
    <location>
        <begin position="109"/>
        <end position="190"/>
    </location>
</feature>
<dbReference type="SUPFAM" id="SSF52172">
    <property type="entry name" value="CheY-like"/>
    <property type="match status" value="1"/>
</dbReference>
<reference evidence="4 5" key="1">
    <citation type="submission" date="2018-06" db="EMBL/GenBank/DDBJ databases">
        <authorList>
            <consortium name="Pathogen Informatics"/>
            <person name="Doyle S."/>
        </authorList>
    </citation>
    <scope>NUCLEOTIDE SEQUENCE [LARGE SCALE GENOMIC DNA]</scope>
    <source>
        <strain evidence="4 5">NCTC7922</strain>
    </source>
</reference>
<dbReference type="Gene3D" id="3.40.50.220">
    <property type="match status" value="1"/>
</dbReference>
<dbReference type="SUPFAM" id="SSF53383">
    <property type="entry name" value="PLP-dependent transferases"/>
    <property type="match status" value="1"/>
</dbReference>
<dbReference type="Proteomes" id="UP000254174">
    <property type="component" value="Unassembled WGS sequence"/>
</dbReference>
<dbReference type="GO" id="GO:0030170">
    <property type="term" value="F:pyridoxal phosphate binding"/>
    <property type="evidence" value="ECO:0007669"/>
    <property type="project" value="TreeGrafter"/>
</dbReference>
<dbReference type="GO" id="GO:0005829">
    <property type="term" value="C:cytosol"/>
    <property type="evidence" value="ECO:0007669"/>
    <property type="project" value="TreeGrafter"/>
</dbReference>
<protein>
    <submittedName>
        <fullName evidence="4">Ornithine decarboxylase</fullName>
        <ecNumber evidence="4">4.1.1.17</ecNumber>
    </submittedName>
</protein>
<dbReference type="InterPro" id="IPR015424">
    <property type="entry name" value="PyrdxlP-dep_Trfase"/>
</dbReference>
<evidence type="ECO:0000313" key="5">
    <source>
        <dbReference type="Proteomes" id="UP000254174"/>
    </source>
</evidence>
<dbReference type="PANTHER" id="PTHR45229:SF1">
    <property type="entry name" value="INDUCIBLE ORNITHINE DECARBOXYLASE"/>
    <property type="match status" value="1"/>
</dbReference>
<dbReference type="PANTHER" id="PTHR45229">
    <property type="entry name" value="CONSTITUTIVE ORNITHINE DECARBOXYLASE"/>
    <property type="match status" value="1"/>
</dbReference>
<comment type="cofactor">
    <cofactor evidence="1">
        <name>pyridoxal 5'-phosphate</name>
        <dbReference type="ChEBI" id="CHEBI:597326"/>
    </cofactor>
</comment>
<sequence length="190" mass="21214">MSELKIAVSRSCPDCFSTHRACVNIDESNYIDVAAIILSVNDVERGKLDEIDATGYGIPVFIATENEERVPAEYLPRISGVFEHCESRKEFYGRQLETAASHYETQLRPPFFRALVDYVNQGNSAFDCPGHQGGEFFRRHPAGNQFVEYFGETLFRSDLCNADVAMGDLLIHEGAPCIAQQHAAKVFNAD</sequence>
<dbReference type="InterPro" id="IPR005308">
    <property type="entry name" value="OKR_de-COase_N"/>
</dbReference>